<gene>
    <name evidence="2" type="ORF">NLU13_5101</name>
</gene>
<feature type="region of interest" description="Disordered" evidence="1">
    <location>
        <begin position="281"/>
        <end position="315"/>
    </location>
</feature>
<name>A0AA39GLJ9_SARSR</name>
<evidence type="ECO:0000313" key="2">
    <source>
        <dbReference type="EMBL" id="KAK0388858.1"/>
    </source>
</evidence>
<sequence length="342" mass="35798">MPTASTAGVLSLNNVGNLTTTFTAPSSCTTAPGFIASGIGNPQLEGHLVYTVGLCGDEPDFPKDCLPNGEEVSKIWESLDTAEFATVLNYYSPGLHCPDAWATVGVYAPGHHSNDSTTTATAELGIFSPTAFNNGRPGDSTSFPYADFIANMFTSALASTETAVVCCPSGFSVDPYAGCFSNFPVTSLADKTGCIRSATGGEAISQERTTYTYEFWGDTTTATQNNIELPTETEFYSTVTITFDGSGFPDVTDGLLGPRPTGDDATELQGVAIVTPLFLVQDGRDNDGGDDEDREDEENQDEDNDDGSSDDNNVAGRLSPVAGVLAAWGLSVAAGFGVLVAW</sequence>
<reference evidence="2" key="1">
    <citation type="submission" date="2022-10" db="EMBL/GenBank/DDBJ databases">
        <title>Determination and structural analysis of whole genome sequence of Sarocladium strictum F4-1.</title>
        <authorList>
            <person name="Hu L."/>
            <person name="Jiang Y."/>
        </authorList>
    </citation>
    <scope>NUCLEOTIDE SEQUENCE</scope>
    <source>
        <strain evidence="2">F4-1</strain>
    </source>
</reference>
<dbReference type="Proteomes" id="UP001175261">
    <property type="component" value="Unassembled WGS sequence"/>
</dbReference>
<keyword evidence="3" id="KW-1185">Reference proteome</keyword>
<accession>A0AA39GLJ9</accession>
<feature type="compositionally biased region" description="Acidic residues" evidence="1">
    <location>
        <begin position="288"/>
        <end position="309"/>
    </location>
</feature>
<evidence type="ECO:0000256" key="1">
    <source>
        <dbReference type="SAM" id="MobiDB-lite"/>
    </source>
</evidence>
<proteinExistence type="predicted"/>
<organism evidence="2 3">
    <name type="scientific">Sarocladium strictum</name>
    <name type="common">Black bundle disease fungus</name>
    <name type="synonym">Acremonium strictum</name>
    <dbReference type="NCBI Taxonomy" id="5046"/>
    <lineage>
        <taxon>Eukaryota</taxon>
        <taxon>Fungi</taxon>
        <taxon>Dikarya</taxon>
        <taxon>Ascomycota</taxon>
        <taxon>Pezizomycotina</taxon>
        <taxon>Sordariomycetes</taxon>
        <taxon>Hypocreomycetidae</taxon>
        <taxon>Hypocreales</taxon>
        <taxon>Sarocladiaceae</taxon>
        <taxon>Sarocladium</taxon>
    </lineage>
</organism>
<dbReference type="AlphaFoldDB" id="A0AA39GLJ9"/>
<dbReference type="EMBL" id="JAPDFR010000003">
    <property type="protein sequence ID" value="KAK0388858.1"/>
    <property type="molecule type" value="Genomic_DNA"/>
</dbReference>
<evidence type="ECO:0000313" key="3">
    <source>
        <dbReference type="Proteomes" id="UP001175261"/>
    </source>
</evidence>
<comment type="caution">
    <text evidence="2">The sequence shown here is derived from an EMBL/GenBank/DDBJ whole genome shotgun (WGS) entry which is preliminary data.</text>
</comment>
<protein>
    <submittedName>
        <fullName evidence="2">Uncharacterized protein</fullName>
    </submittedName>
</protein>